<evidence type="ECO:0000313" key="5">
    <source>
        <dbReference type="Proteomes" id="UP000199681"/>
    </source>
</evidence>
<keyword evidence="3" id="KW-0255">Endonuclease</keyword>
<evidence type="ECO:0000256" key="1">
    <source>
        <dbReference type="ARBA" id="ARBA00007435"/>
    </source>
</evidence>
<dbReference type="PANTHER" id="PTHR34477">
    <property type="entry name" value="UPF0213 PROTEIN YHBQ"/>
    <property type="match status" value="1"/>
</dbReference>
<dbReference type="InterPro" id="IPR035901">
    <property type="entry name" value="GIY-YIG_endonuc_sf"/>
</dbReference>
<dbReference type="Proteomes" id="UP000199681">
    <property type="component" value="Unassembled WGS sequence"/>
</dbReference>
<evidence type="ECO:0000313" key="3">
    <source>
        <dbReference type="EMBL" id="SFH28294.1"/>
    </source>
</evidence>
<dbReference type="GO" id="GO:0004519">
    <property type="term" value="F:endonuclease activity"/>
    <property type="evidence" value="ECO:0007669"/>
    <property type="project" value="UniProtKB-KW"/>
</dbReference>
<dbReference type="Pfam" id="PF01541">
    <property type="entry name" value="GIY-YIG"/>
    <property type="match status" value="1"/>
</dbReference>
<evidence type="ECO:0000313" key="6">
    <source>
        <dbReference type="Proteomes" id="UP000297963"/>
    </source>
</evidence>
<dbReference type="EMBL" id="FOPW01000002">
    <property type="protein sequence ID" value="SFH28294.1"/>
    <property type="molecule type" value="Genomic_DNA"/>
</dbReference>
<evidence type="ECO:0000313" key="4">
    <source>
        <dbReference type="EMBL" id="TFB86135.1"/>
    </source>
</evidence>
<dbReference type="Gene3D" id="3.40.1440.10">
    <property type="entry name" value="GIY-YIG endonuclease"/>
    <property type="match status" value="1"/>
</dbReference>
<proteinExistence type="inferred from homology"/>
<dbReference type="InterPro" id="IPR000305">
    <property type="entry name" value="GIY-YIG_endonuc"/>
</dbReference>
<reference evidence="3 5" key="1">
    <citation type="submission" date="2016-10" db="EMBL/GenBank/DDBJ databases">
        <authorList>
            <person name="Varghese N."/>
            <person name="Submissions S."/>
        </authorList>
    </citation>
    <scope>NUCLEOTIDE SEQUENCE [LARGE SCALE GENOMIC DNA]</scope>
    <source>
        <strain evidence="3 5">GMCC 1.11211</strain>
    </source>
</reference>
<dbReference type="CDD" id="cd10456">
    <property type="entry name" value="GIY-YIG_UPF0213"/>
    <property type="match status" value="1"/>
</dbReference>
<dbReference type="PROSITE" id="PS50164">
    <property type="entry name" value="GIY_YIG"/>
    <property type="match status" value="1"/>
</dbReference>
<comment type="similarity">
    <text evidence="1">Belongs to the UPF0213 family.</text>
</comment>
<keyword evidence="3" id="KW-0540">Nuclease</keyword>
<evidence type="ECO:0000259" key="2">
    <source>
        <dbReference type="PROSITE" id="PS50164"/>
    </source>
</evidence>
<dbReference type="Proteomes" id="UP000297963">
    <property type="component" value="Unassembled WGS sequence"/>
</dbReference>
<dbReference type="AlphaFoldDB" id="A0A1I2YRL1"/>
<reference evidence="4 6" key="2">
    <citation type="submission" date="2019-03" db="EMBL/GenBank/DDBJ databases">
        <title>Genomics of glacier-inhabiting Cryobacterium strains.</title>
        <authorList>
            <person name="Liu Q."/>
            <person name="Xin Y.-H."/>
        </authorList>
    </citation>
    <scope>NUCLEOTIDE SEQUENCE [LARGE SCALE GENOMIC DNA]</scope>
    <source>
        <strain evidence="4 6">Hh34</strain>
    </source>
</reference>
<dbReference type="SUPFAM" id="SSF82771">
    <property type="entry name" value="GIY-YIG endonuclease"/>
    <property type="match status" value="1"/>
</dbReference>
<dbReference type="PANTHER" id="PTHR34477:SF1">
    <property type="entry name" value="UPF0213 PROTEIN YHBQ"/>
    <property type="match status" value="1"/>
</dbReference>
<sequence>MPYMCILECHDGSFYVGSTWDIDRRLWQHNAGEGAAYTKRRRPVRLVYLEECSHIADAYAREKQVQGWSRAKRIALIESRLSDLPILSVRSSKTRPDASPSEPE</sequence>
<dbReference type="EMBL" id="SOFE01000011">
    <property type="protein sequence ID" value="TFB86135.1"/>
    <property type="molecule type" value="Genomic_DNA"/>
</dbReference>
<dbReference type="RefSeq" id="WP_092448453.1">
    <property type="nucleotide sequence ID" value="NZ_BKAC01000012.1"/>
</dbReference>
<organism evidence="4 6">
    <name type="scientific">Cryobacterium levicorallinum</name>
    <dbReference type="NCBI Taxonomy" id="995038"/>
    <lineage>
        <taxon>Bacteria</taxon>
        <taxon>Bacillati</taxon>
        <taxon>Actinomycetota</taxon>
        <taxon>Actinomycetes</taxon>
        <taxon>Micrococcales</taxon>
        <taxon>Microbacteriaceae</taxon>
        <taxon>Cryobacterium</taxon>
    </lineage>
</organism>
<keyword evidence="5" id="KW-1185">Reference proteome</keyword>
<gene>
    <name evidence="4" type="ORF">E3O11_06590</name>
    <name evidence="3" type="ORF">SAMN05216274_102305</name>
</gene>
<protein>
    <submittedName>
        <fullName evidence="3">Endonuclease</fullName>
    </submittedName>
    <submittedName>
        <fullName evidence="4">GIY-YIG nuclease family protein</fullName>
    </submittedName>
</protein>
<comment type="caution">
    <text evidence="4">The sequence shown here is derived from an EMBL/GenBank/DDBJ whole genome shotgun (WGS) entry which is preliminary data.</text>
</comment>
<feature type="domain" description="GIY-YIG" evidence="2">
    <location>
        <begin position="1"/>
        <end position="75"/>
    </location>
</feature>
<name>A0A1I2YRL1_9MICO</name>
<dbReference type="STRING" id="995038.SAMN05216274_102305"/>
<dbReference type="InterPro" id="IPR050190">
    <property type="entry name" value="UPF0213_domain"/>
</dbReference>
<accession>A0A1I2YRL1</accession>
<keyword evidence="3" id="KW-0378">Hydrolase</keyword>